<dbReference type="Proteomes" id="UP001159363">
    <property type="component" value="Chromosome X"/>
</dbReference>
<name>A0ABQ9HS25_9NEOP</name>
<dbReference type="Pfam" id="PF13843">
    <property type="entry name" value="DDE_Tnp_1_7"/>
    <property type="match status" value="2"/>
</dbReference>
<evidence type="ECO:0000259" key="1">
    <source>
        <dbReference type="Pfam" id="PF13843"/>
    </source>
</evidence>
<dbReference type="PANTHER" id="PTHR46599">
    <property type="entry name" value="PIGGYBAC TRANSPOSABLE ELEMENT-DERIVED PROTEIN 4"/>
    <property type="match status" value="1"/>
</dbReference>
<evidence type="ECO:0000313" key="3">
    <source>
        <dbReference type="Proteomes" id="UP001159363"/>
    </source>
</evidence>
<feature type="domain" description="PiggyBac transposable element-derived protein" evidence="1">
    <location>
        <begin position="196"/>
        <end position="271"/>
    </location>
</feature>
<dbReference type="PANTHER" id="PTHR46599:SF3">
    <property type="entry name" value="PIGGYBAC TRANSPOSABLE ELEMENT-DERIVED PROTEIN 4"/>
    <property type="match status" value="1"/>
</dbReference>
<comment type="caution">
    <text evidence="2">The sequence shown here is derived from an EMBL/GenBank/DDBJ whole genome shotgun (WGS) entry which is preliminary data.</text>
</comment>
<keyword evidence="3" id="KW-1185">Reference proteome</keyword>
<evidence type="ECO:0000313" key="2">
    <source>
        <dbReference type="EMBL" id="KAJ8887126.1"/>
    </source>
</evidence>
<dbReference type="EMBL" id="JARBHB010000004">
    <property type="protein sequence ID" value="KAJ8887126.1"/>
    <property type="molecule type" value="Genomic_DNA"/>
</dbReference>
<reference evidence="2 3" key="1">
    <citation type="submission" date="2023-02" db="EMBL/GenBank/DDBJ databases">
        <title>LHISI_Scaffold_Assembly.</title>
        <authorList>
            <person name="Stuart O.P."/>
            <person name="Cleave R."/>
            <person name="Magrath M.J.L."/>
            <person name="Mikheyev A.S."/>
        </authorList>
    </citation>
    <scope>NUCLEOTIDE SEQUENCE [LARGE SCALE GENOMIC DNA]</scope>
    <source>
        <strain evidence="2">Daus_M_001</strain>
        <tissue evidence="2">Leg muscle</tissue>
    </source>
</reference>
<protein>
    <recommendedName>
        <fullName evidence="1">PiggyBac transposable element-derived protein domain-containing protein</fullName>
    </recommendedName>
</protein>
<feature type="domain" description="PiggyBac transposable element-derived protein" evidence="1">
    <location>
        <begin position="280"/>
        <end position="372"/>
    </location>
</feature>
<accession>A0ABQ9HS25</accession>
<gene>
    <name evidence="2" type="ORF">PR048_013341</name>
</gene>
<dbReference type="InterPro" id="IPR029526">
    <property type="entry name" value="PGBD"/>
</dbReference>
<organism evidence="2 3">
    <name type="scientific">Dryococelus australis</name>
    <dbReference type="NCBI Taxonomy" id="614101"/>
    <lineage>
        <taxon>Eukaryota</taxon>
        <taxon>Metazoa</taxon>
        <taxon>Ecdysozoa</taxon>
        <taxon>Arthropoda</taxon>
        <taxon>Hexapoda</taxon>
        <taxon>Insecta</taxon>
        <taxon>Pterygota</taxon>
        <taxon>Neoptera</taxon>
        <taxon>Polyneoptera</taxon>
        <taxon>Phasmatodea</taxon>
        <taxon>Verophasmatodea</taxon>
        <taxon>Anareolatae</taxon>
        <taxon>Phasmatidae</taxon>
        <taxon>Eurycanthinae</taxon>
        <taxon>Dryococelus</taxon>
    </lineage>
</organism>
<sequence>MKCWITFSHFPMWKCTYKINQMKANDDVQDLSLNSVASDVGSSLLENLDREEIVLQGMASRMLASDTVTFLPSPTAELFPELSVLSPTSAFHDKISKVNANDSESRSVAGTSTVPVSSNQTHEAHSFNMCVESLTPSTAEKQSPALFTCPKLRLAEVVSDGSGWNNSTDEMTAHQIIPEIPPRSNKTFSKTSKEINFFSVIIECDTIPHIVKQTHLYASQDHHYGNDNSKPRKIQNWVDTSSEEIRAFFAILIIMGIHQRPHLCNYWSTDPIVGVESDKSLVKSLNENRSKTYHHSNRLSVDESMIPFIGRSGLKQYMPMKPVKRGYKVWCLADYDKGFVLKFEIYSGKTGISDDLGPSERVVLYICSQLMDSQTITQINGDTALK</sequence>
<proteinExistence type="predicted"/>